<gene>
    <name evidence="1" type="ORF">IQ266_24690</name>
</gene>
<dbReference type="RefSeq" id="WP_264327754.1">
    <property type="nucleotide sequence ID" value="NZ_JADEXQ010000136.1"/>
</dbReference>
<dbReference type="Proteomes" id="UP000625316">
    <property type="component" value="Unassembled WGS sequence"/>
</dbReference>
<evidence type="ECO:0000313" key="1">
    <source>
        <dbReference type="EMBL" id="MBE9032938.1"/>
    </source>
</evidence>
<sequence length="366" mass="42205">MLPFVLDDDGSLVSEDQSVTNYKPLFIQILDRFSAESGSLRNWIIRLVRQHPALQQFLLEQGLHMITDWAILNDTSPDSLQRILRDFYQLTSDEIDFAVVVLNGYREVYLNDRQKQGGRKRCQDPTTEQLQRIAILIEQNTTQILTPSSVLAQLKQLAAQLRQYRIYRRGGNLPQGQTQSRDVPETAERVEYEMSRYQPDEDDEVSTQIQDFLQKFRQEFTEALEQAVGQVVQDRVQKKPKKAEQFLLALELLHCQQKSMSEIAKILGLPRQDSVSYLLQLKQFRKDVRNLVLLQLKIFIQEKGELFISPDRLEQAAQAIEAELESQIDAVIEAAKKETATAKQYAKQGLLAQKICIYLHQAMNVP</sequence>
<evidence type="ECO:0000313" key="2">
    <source>
        <dbReference type="Proteomes" id="UP000625316"/>
    </source>
</evidence>
<name>A0A928VQJ7_9CYAN</name>
<dbReference type="AlphaFoldDB" id="A0A928VQJ7"/>
<keyword evidence="2" id="KW-1185">Reference proteome</keyword>
<accession>A0A928VQJ7</accession>
<reference evidence="1" key="1">
    <citation type="submission" date="2020-10" db="EMBL/GenBank/DDBJ databases">
        <authorList>
            <person name="Castelo-Branco R."/>
            <person name="Eusebio N."/>
            <person name="Adriana R."/>
            <person name="Vieira A."/>
            <person name="Brugerolle De Fraissinette N."/>
            <person name="Rezende De Castro R."/>
            <person name="Schneider M.P."/>
            <person name="Vasconcelos V."/>
            <person name="Leao P.N."/>
        </authorList>
    </citation>
    <scope>NUCLEOTIDE SEQUENCE</scope>
    <source>
        <strain evidence="1">LEGE 11480</strain>
    </source>
</reference>
<dbReference type="EMBL" id="JADEXQ010000136">
    <property type="protein sequence ID" value="MBE9032938.1"/>
    <property type="molecule type" value="Genomic_DNA"/>
</dbReference>
<protein>
    <submittedName>
        <fullName evidence="1">Uncharacterized protein</fullName>
    </submittedName>
</protein>
<organism evidence="1 2">
    <name type="scientific">Romeriopsis navalis LEGE 11480</name>
    <dbReference type="NCBI Taxonomy" id="2777977"/>
    <lineage>
        <taxon>Bacteria</taxon>
        <taxon>Bacillati</taxon>
        <taxon>Cyanobacteriota</taxon>
        <taxon>Cyanophyceae</taxon>
        <taxon>Leptolyngbyales</taxon>
        <taxon>Leptolyngbyaceae</taxon>
        <taxon>Romeriopsis</taxon>
        <taxon>Romeriopsis navalis</taxon>
    </lineage>
</organism>
<proteinExistence type="predicted"/>
<comment type="caution">
    <text evidence="1">The sequence shown here is derived from an EMBL/GenBank/DDBJ whole genome shotgun (WGS) entry which is preliminary data.</text>
</comment>